<feature type="region of interest" description="Disordered" evidence="12">
    <location>
        <begin position="1170"/>
        <end position="1204"/>
    </location>
</feature>
<dbReference type="GO" id="GO:0016592">
    <property type="term" value="C:mediator complex"/>
    <property type="evidence" value="ECO:0007669"/>
    <property type="project" value="InterPro"/>
</dbReference>
<dbReference type="Pfam" id="PF11597">
    <property type="entry name" value="Med13_N"/>
    <property type="match status" value="1"/>
</dbReference>
<dbReference type="GO" id="GO:0045944">
    <property type="term" value="P:positive regulation of transcription by RNA polymerase II"/>
    <property type="evidence" value="ECO:0007669"/>
    <property type="project" value="TreeGrafter"/>
</dbReference>
<protein>
    <recommendedName>
        <fullName evidence="3 11">Mediator of RNA polymerase II transcription subunit 13</fullName>
    </recommendedName>
    <alternativeName>
        <fullName evidence="10 11">Mediator complex subunit 13</fullName>
    </alternativeName>
</protein>
<evidence type="ECO:0000256" key="6">
    <source>
        <dbReference type="ARBA" id="ARBA00023159"/>
    </source>
</evidence>
<keyword evidence="7 11" id="KW-0804">Transcription</keyword>
<proteinExistence type="inferred from homology"/>
<feature type="compositionally biased region" description="Basic and acidic residues" evidence="12">
    <location>
        <begin position="524"/>
        <end position="533"/>
    </location>
</feature>
<dbReference type="Pfam" id="PF18296">
    <property type="entry name" value="MID_MedPIWI"/>
    <property type="match status" value="1"/>
</dbReference>
<dbReference type="EMBL" id="JAVRRJ010000006">
    <property type="protein sequence ID" value="KAK5083950.1"/>
    <property type="molecule type" value="Genomic_DNA"/>
</dbReference>
<name>A0AAN7SXD1_9EURO</name>
<evidence type="ECO:0000256" key="10">
    <source>
        <dbReference type="ARBA" id="ARBA00032008"/>
    </source>
</evidence>
<organism evidence="16 17">
    <name type="scientific">Lithohypha guttulata</name>
    <dbReference type="NCBI Taxonomy" id="1690604"/>
    <lineage>
        <taxon>Eukaryota</taxon>
        <taxon>Fungi</taxon>
        <taxon>Dikarya</taxon>
        <taxon>Ascomycota</taxon>
        <taxon>Pezizomycotina</taxon>
        <taxon>Eurotiomycetes</taxon>
        <taxon>Chaetothyriomycetidae</taxon>
        <taxon>Chaetothyriales</taxon>
        <taxon>Trichomeriaceae</taxon>
        <taxon>Lithohypha</taxon>
    </lineage>
</organism>
<gene>
    <name evidence="16" type="primary">SSN2</name>
    <name evidence="16" type="ORF">LTR05_006457</name>
</gene>
<feature type="region of interest" description="Disordered" evidence="12">
    <location>
        <begin position="1"/>
        <end position="31"/>
    </location>
</feature>
<evidence type="ECO:0000259" key="14">
    <source>
        <dbReference type="Pfam" id="PF11597"/>
    </source>
</evidence>
<dbReference type="GO" id="GO:0003713">
    <property type="term" value="F:transcription coactivator activity"/>
    <property type="evidence" value="ECO:0007669"/>
    <property type="project" value="TreeGrafter"/>
</dbReference>
<evidence type="ECO:0000256" key="2">
    <source>
        <dbReference type="ARBA" id="ARBA00009354"/>
    </source>
</evidence>
<keyword evidence="6 11" id="KW-0010">Activator</keyword>
<evidence type="ECO:0000256" key="8">
    <source>
        <dbReference type="ARBA" id="ARBA00023242"/>
    </source>
</evidence>
<keyword evidence="5 11" id="KW-0805">Transcription regulation</keyword>
<evidence type="ECO:0000256" key="9">
    <source>
        <dbReference type="ARBA" id="ARBA00025661"/>
    </source>
</evidence>
<dbReference type="InterPro" id="IPR041285">
    <property type="entry name" value="MID_MedPIWI"/>
</dbReference>
<sequence>MASLAICRQTRSAPATSDQNSNVQDSGARNHTLPRLRNAEQQFRQASILTSLDVERLELFTFYKKVDIVKDQKTILTKFTNICKLNNCVIASKNACQVMDLLKPDMFHVYRLFTSAIISSLHLSTPHEHKMVKVNSQIYLLPARSDPSLEWNPLEHEQTRWILQKLDLHVIASGHLVLVVRHSKWPSLIAMPDLINPIASPLDHSKGTSLYLVPTGQLAMYRGMWSASVTPEQEHFMARSGSDSSVWKKRWLEIARDWLSDKTEHTTHLQAGTIWLEVDIPVLQSDDENHTTKDFVWKTVHWPAALSYAFCKSLQATGKHETDTTDPFKIARDWFLQGAADAVQTRHHDHIVDFHAQTDEHFFDDEPPFGSPQQSMSLPMQNFAPTVYPTPPEAFNTQPTPGMSIDGGVQTPASNLQPPMNHNFSSPFTMMTDTGLAGGNEQAISNFLQHNEDDDLFDDLDEAGLGDNTFADEPDWDFFNQEAVQPERRDSHVQVANSSNNDEELEQKNDQVEDVGMDAIRLSEKSTSHEADKISSVPSQEQSHTNLSVPAHSPLPLYEPPLMRDTTSPNLEVKDEVFDPRLSTTRPNDYVPSGKRRRSSVYDIDAQHDTTRDQKYGTHGKFCFEPTRYAGTRPAAIVRSVPRRPSSSVSSTSSLSDDNLLDSKANLAPTHPWTHYEPVRSAMPEESSGREPHDAIDHDAEIHALLDLIGTASGLEPFLTRVQTQTSIQQIKETDPERFSMVLQMLTEQLALSTIFRGHQDLRVPGVGRPLTLDITMNDAGVNTTLVASSLADLASLQHPSVPARVESRITSLKPTKLRFMQANSEIIAKSPILGYWETLSLQPLNGNKEVMAVCLHPESDGYRLGCESFLQRMTETWDSCNLGQHRKMMLEGLSDTGTIAWKALPDLHTLCQKIGNGLADDVYDDCTVIYVVVPEDDLSLCFQLCDAFVELFETLELSRQSDGGDITLQLVPSSFIVGCDTISVPSEAQFVDLAIEVYHRVPPTEHVSNTASWAPAFVLEEPIPLHLQFDLSSKSVSPLEKHGKCCHLAYCLTLDTRWLVATWSDSIGSIAMSMSYSLSEDKENATTRSDVFRHICETSAALMNDQRGTWWFVIAKVGMYEMSELQDWSTVLVPFLEEQKLLGRTMLLSADLQPRLAFSSSALLARQSQNQTAAGQNTLGTPVSTPQATSTTSPEQTIPATPTSASAAVFAASAQTPPDTNMEAGNDNDIFLSDPTEDSWMMILPFGLNPSYLNVEVRPSLNTGFLLKKTISEDKTEVQMALLSVDLILIPRNQPSSTALLPQEREQLLEEVLLQYRGLHTLAVARNFIEPSNTCAPWHIASAYKSAKVLDMLV</sequence>
<feature type="compositionally biased region" description="Low complexity" evidence="12">
    <location>
        <begin position="638"/>
        <end position="658"/>
    </location>
</feature>
<evidence type="ECO:0000256" key="3">
    <source>
        <dbReference type="ARBA" id="ARBA00019618"/>
    </source>
</evidence>
<dbReference type="Proteomes" id="UP001309876">
    <property type="component" value="Unassembled WGS sequence"/>
</dbReference>
<evidence type="ECO:0000259" key="13">
    <source>
        <dbReference type="Pfam" id="PF06333"/>
    </source>
</evidence>
<comment type="subcellular location">
    <subcellularLocation>
        <location evidence="1 11">Nucleus</location>
    </subcellularLocation>
</comment>
<dbReference type="InterPro" id="IPR021643">
    <property type="entry name" value="Mediator_Med13_N"/>
</dbReference>
<accession>A0AAN7SXD1</accession>
<evidence type="ECO:0000259" key="15">
    <source>
        <dbReference type="Pfam" id="PF18296"/>
    </source>
</evidence>
<feature type="domain" description="MID" evidence="15">
    <location>
        <begin position="849"/>
        <end position="1004"/>
    </location>
</feature>
<reference evidence="16 17" key="1">
    <citation type="submission" date="2023-08" db="EMBL/GenBank/DDBJ databases">
        <title>Black Yeasts Isolated from many extreme environments.</title>
        <authorList>
            <person name="Coleine C."/>
            <person name="Stajich J.E."/>
            <person name="Selbmann L."/>
        </authorList>
    </citation>
    <scope>NUCLEOTIDE SEQUENCE [LARGE SCALE GENOMIC DNA]</scope>
    <source>
        <strain evidence="16 17">CCFEE 5910</strain>
    </source>
</reference>
<dbReference type="InterPro" id="IPR051139">
    <property type="entry name" value="Mediator_complx_sub13"/>
</dbReference>
<comment type="similarity">
    <text evidence="2 11">Belongs to the Mediator complex subunit 13 family.</text>
</comment>
<dbReference type="PANTHER" id="PTHR48249:SF3">
    <property type="entry name" value="MEDIATOR OF RNA POLYMERASE II TRANSCRIPTION SUBUNIT 13"/>
    <property type="match status" value="1"/>
</dbReference>
<feature type="compositionally biased region" description="Polar residues" evidence="12">
    <location>
        <begin position="1170"/>
        <end position="1197"/>
    </location>
</feature>
<feature type="region of interest" description="Disordered" evidence="12">
    <location>
        <begin position="484"/>
        <end position="510"/>
    </location>
</feature>
<evidence type="ECO:0000256" key="7">
    <source>
        <dbReference type="ARBA" id="ARBA00023163"/>
    </source>
</evidence>
<feature type="region of interest" description="Disordered" evidence="12">
    <location>
        <begin position="635"/>
        <end position="693"/>
    </location>
</feature>
<feature type="domain" description="Mediator complex subunit Med13 N-terminal" evidence="14">
    <location>
        <begin position="14"/>
        <end position="308"/>
    </location>
</feature>
<comment type="caution">
    <text evidence="16">The sequence shown here is derived from an EMBL/GenBank/DDBJ whole genome shotgun (WGS) entry which is preliminary data.</text>
</comment>
<feature type="region of interest" description="Disordered" evidence="12">
    <location>
        <begin position="524"/>
        <end position="600"/>
    </location>
</feature>
<evidence type="ECO:0000313" key="16">
    <source>
        <dbReference type="EMBL" id="KAK5083950.1"/>
    </source>
</evidence>
<keyword evidence="8 11" id="KW-0539">Nucleus</keyword>
<evidence type="ECO:0000256" key="12">
    <source>
        <dbReference type="SAM" id="MobiDB-lite"/>
    </source>
</evidence>
<dbReference type="Pfam" id="PF06333">
    <property type="entry name" value="Med13_C"/>
    <property type="match status" value="1"/>
</dbReference>
<evidence type="ECO:0000256" key="4">
    <source>
        <dbReference type="ARBA" id="ARBA00022491"/>
    </source>
</evidence>
<evidence type="ECO:0000256" key="1">
    <source>
        <dbReference type="ARBA" id="ARBA00004123"/>
    </source>
</evidence>
<feature type="domain" description="Mediator complex subunit Med13 C-terminal" evidence="13">
    <location>
        <begin position="1015"/>
        <end position="1343"/>
    </location>
</feature>
<comment type="function">
    <text evidence="9 11">Component of the SRB8-11 complex. The SRB8-11 complex is a regulatory module of the Mediator complex which is itself involved in regulation of basal and activated RNA polymerase II-dependent transcription. The SRB8-11 complex may be involved in the transcriptional repression of a subset of genes regulated by Mediator. It may inhibit the association of the Mediator complex with RNA polymerase II to form the holoenzyme complex.</text>
</comment>
<feature type="compositionally biased region" description="Polar residues" evidence="12">
    <location>
        <begin position="536"/>
        <end position="548"/>
    </location>
</feature>
<evidence type="ECO:0000256" key="11">
    <source>
        <dbReference type="RuleBase" id="RU364134"/>
    </source>
</evidence>
<evidence type="ECO:0000313" key="17">
    <source>
        <dbReference type="Proteomes" id="UP001309876"/>
    </source>
</evidence>
<dbReference type="PANTHER" id="PTHR48249">
    <property type="entry name" value="MEDIATOR OF RNA POLYMERASE II TRANSCRIPTION SUBUNIT 13"/>
    <property type="match status" value="1"/>
</dbReference>
<dbReference type="InterPro" id="IPR009401">
    <property type="entry name" value="Med13_C"/>
</dbReference>
<feature type="compositionally biased region" description="Polar residues" evidence="12">
    <location>
        <begin position="9"/>
        <end position="29"/>
    </location>
</feature>
<keyword evidence="4 11" id="KW-0678">Repressor</keyword>
<evidence type="ECO:0000256" key="5">
    <source>
        <dbReference type="ARBA" id="ARBA00023015"/>
    </source>
</evidence>
<comment type="subunit">
    <text evidence="11">Component of the SRB8-11 complex, which itself associates with the Mediator complex.</text>
</comment>
<keyword evidence="17" id="KW-1185">Reference proteome</keyword>